<dbReference type="Pfam" id="PF00701">
    <property type="entry name" value="DHDPS"/>
    <property type="match status" value="1"/>
</dbReference>
<dbReference type="PIRSF" id="PIRSF001365">
    <property type="entry name" value="DHDPS"/>
    <property type="match status" value="1"/>
</dbReference>
<feature type="compositionally biased region" description="Gly residues" evidence="5">
    <location>
        <begin position="280"/>
        <end position="296"/>
    </location>
</feature>
<protein>
    <submittedName>
        <fullName evidence="6">4-hydroxy-tetrahydrodipicolinate synthase</fullName>
    </submittedName>
</protein>
<evidence type="ECO:0000256" key="4">
    <source>
        <dbReference type="PIRNR" id="PIRNR001365"/>
    </source>
</evidence>
<evidence type="ECO:0000256" key="2">
    <source>
        <dbReference type="ARBA" id="ARBA00023239"/>
    </source>
</evidence>
<dbReference type="RefSeq" id="WP_167985879.1">
    <property type="nucleotide sequence ID" value="NZ_JAATEJ010000026.1"/>
</dbReference>
<dbReference type="SMART" id="SM01130">
    <property type="entry name" value="DHDPS"/>
    <property type="match status" value="1"/>
</dbReference>
<dbReference type="InterPro" id="IPR020625">
    <property type="entry name" value="Schiff_base-form_aldolases_AS"/>
</dbReference>
<organism evidence="6 7">
    <name type="scientific">Actinacidiphila epipremni</name>
    <dbReference type="NCBI Taxonomy" id="2053013"/>
    <lineage>
        <taxon>Bacteria</taxon>
        <taxon>Bacillati</taxon>
        <taxon>Actinomycetota</taxon>
        <taxon>Actinomycetes</taxon>
        <taxon>Kitasatosporales</taxon>
        <taxon>Streptomycetaceae</taxon>
        <taxon>Actinacidiphila</taxon>
    </lineage>
</organism>
<dbReference type="Gene3D" id="3.20.20.70">
    <property type="entry name" value="Aldolase class I"/>
    <property type="match status" value="1"/>
</dbReference>
<sequence>MTSPVYVPLVTPFTAGGDIAYDALEALARQVLADGAAGLVALGTTGEPESLEPAERAAVVALLGRVCREAGARFVVGVGDGRRVPGEWGGTPPDALLATVPPFVRPGEAGVVAHFAALAARSPVPLLVYHVPYRTGQPLGARALRELAAIPGVVGVKYAVGGIDAETVDLLGDRPAGFDVLAGDDVFAPALLALGATGVVAASAHLDTADWVKLAATGDRALGHRLAARAAALFREPNPTVVKAALHAQGRIPTPDVRPPLLPASAASLAAVGLDARPGGRSGGRTGVRSGGRLGT</sequence>
<dbReference type="PRINTS" id="PR00146">
    <property type="entry name" value="DHPICSNTHASE"/>
</dbReference>
<keyword evidence="3" id="KW-0704">Schiff base</keyword>
<evidence type="ECO:0000313" key="7">
    <source>
        <dbReference type="Proteomes" id="UP000734511"/>
    </source>
</evidence>
<dbReference type="PANTHER" id="PTHR12128">
    <property type="entry name" value="DIHYDRODIPICOLINATE SYNTHASE"/>
    <property type="match status" value="1"/>
</dbReference>
<evidence type="ECO:0000313" key="6">
    <source>
        <dbReference type="EMBL" id="NJP47034.1"/>
    </source>
</evidence>
<keyword evidence="7" id="KW-1185">Reference proteome</keyword>
<feature type="region of interest" description="Disordered" evidence="5">
    <location>
        <begin position="275"/>
        <end position="296"/>
    </location>
</feature>
<comment type="caution">
    <text evidence="6">The sequence shown here is derived from an EMBL/GenBank/DDBJ whole genome shotgun (WGS) entry which is preliminary data.</text>
</comment>
<dbReference type="EMBL" id="JAATEJ010000026">
    <property type="protein sequence ID" value="NJP47034.1"/>
    <property type="molecule type" value="Genomic_DNA"/>
</dbReference>
<evidence type="ECO:0000256" key="1">
    <source>
        <dbReference type="ARBA" id="ARBA00007592"/>
    </source>
</evidence>
<gene>
    <name evidence="6" type="ORF">HCN08_27055</name>
</gene>
<name>A0ABX0ZXM0_9ACTN</name>
<comment type="similarity">
    <text evidence="1 4">Belongs to the DapA family.</text>
</comment>
<dbReference type="InterPro" id="IPR002220">
    <property type="entry name" value="DapA-like"/>
</dbReference>
<reference evidence="6 7" key="1">
    <citation type="submission" date="2020-03" db="EMBL/GenBank/DDBJ databases">
        <title>WGS of actinomycetes isolated from Thailand.</title>
        <authorList>
            <person name="Thawai C."/>
        </authorList>
    </citation>
    <scope>NUCLEOTIDE SEQUENCE [LARGE SCALE GENOMIC DNA]</scope>
    <source>
        <strain evidence="6 7">PRB2-1</strain>
    </source>
</reference>
<keyword evidence="2 4" id="KW-0456">Lyase</keyword>
<evidence type="ECO:0000256" key="3">
    <source>
        <dbReference type="ARBA" id="ARBA00023270"/>
    </source>
</evidence>
<dbReference type="PROSITE" id="PS00666">
    <property type="entry name" value="DHDPS_2"/>
    <property type="match status" value="1"/>
</dbReference>
<dbReference type="Proteomes" id="UP000734511">
    <property type="component" value="Unassembled WGS sequence"/>
</dbReference>
<dbReference type="InterPro" id="IPR013785">
    <property type="entry name" value="Aldolase_TIM"/>
</dbReference>
<dbReference type="PANTHER" id="PTHR12128:SF66">
    <property type="entry name" value="4-HYDROXY-2-OXOGLUTARATE ALDOLASE, MITOCHONDRIAL"/>
    <property type="match status" value="1"/>
</dbReference>
<evidence type="ECO:0000256" key="5">
    <source>
        <dbReference type="SAM" id="MobiDB-lite"/>
    </source>
</evidence>
<dbReference type="SUPFAM" id="SSF51569">
    <property type="entry name" value="Aldolase"/>
    <property type="match status" value="1"/>
</dbReference>
<accession>A0ABX0ZXM0</accession>
<proteinExistence type="inferred from homology"/>